<reference evidence="1 2" key="2">
    <citation type="submission" date="2020-07" db="EMBL/GenBank/DDBJ databases">
        <title>Genome assembly of wild tea tree DASZ reveals pedigree and selection history of tea varieties.</title>
        <authorList>
            <person name="Zhang W."/>
        </authorList>
    </citation>
    <scope>NUCLEOTIDE SEQUENCE [LARGE SCALE GENOMIC DNA]</scope>
    <source>
        <strain evidence="2">cv. G240</strain>
        <tissue evidence="1">Leaf</tissue>
    </source>
</reference>
<proteinExistence type="predicted"/>
<name>A0A7J7H850_CAMSI</name>
<dbReference type="AlphaFoldDB" id="A0A7J7H850"/>
<comment type="caution">
    <text evidence="1">The sequence shown here is derived from an EMBL/GenBank/DDBJ whole genome shotgun (WGS) entry which is preliminary data.</text>
</comment>
<dbReference type="EMBL" id="JACBKZ010000006">
    <property type="protein sequence ID" value="KAF5948431.1"/>
    <property type="molecule type" value="Genomic_DNA"/>
</dbReference>
<dbReference type="Proteomes" id="UP000593564">
    <property type="component" value="Unassembled WGS sequence"/>
</dbReference>
<evidence type="ECO:0000313" key="1">
    <source>
        <dbReference type="EMBL" id="KAF5948431.1"/>
    </source>
</evidence>
<evidence type="ECO:0000313" key="2">
    <source>
        <dbReference type="Proteomes" id="UP000593564"/>
    </source>
</evidence>
<organism evidence="1 2">
    <name type="scientific">Camellia sinensis</name>
    <name type="common">Tea plant</name>
    <name type="synonym">Thea sinensis</name>
    <dbReference type="NCBI Taxonomy" id="4442"/>
    <lineage>
        <taxon>Eukaryota</taxon>
        <taxon>Viridiplantae</taxon>
        <taxon>Streptophyta</taxon>
        <taxon>Embryophyta</taxon>
        <taxon>Tracheophyta</taxon>
        <taxon>Spermatophyta</taxon>
        <taxon>Magnoliopsida</taxon>
        <taxon>eudicotyledons</taxon>
        <taxon>Gunneridae</taxon>
        <taxon>Pentapetalae</taxon>
        <taxon>asterids</taxon>
        <taxon>Ericales</taxon>
        <taxon>Theaceae</taxon>
        <taxon>Camellia</taxon>
    </lineage>
</organism>
<reference evidence="2" key="1">
    <citation type="journal article" date="2020" name="Nat. Commun.">
        <title>Genome assembly of wild tea tree DASZ reveals pedigree and selection history of tea varieties.</title>
        <authorList>
            <person name="Zhang W."/>
            <person name="Zhang Y."/>
            <person name="Qiu H."/>
            <person name="Guo Y."/>
            <person name="Wan H."/>
            <person name="Zhang X."/>
            <person name="Scossa F."/>
            <person name="Alseekh S."/>
            <person name="Zhang Q."/>
            <person name="Wang P."/>
            <person name="Xu L."/>
            <person name="Schmidt M.H."/>
            <person name="Jia X."/>
            <person name="Li D."/>
            <person name="Zhu A."/>
            <person name="Guo F."/>
            <person name="Chen W."/>
            <person name="Ni D."/>
            <person name="Usadel B."/>
            <person name="Fernie A.R."/>
            <person name="Wen W."/>
        </authorList>
    </citation>
    <scope>NUCLEOTIDE SEQUENCE [LARGE SCALE GENOMIC DNA]</scope>
    <source>
        <strain evidence="2">cv. G240</strain>
    </source>
</reference>
<gene>
    <name evidence="1" type="ORF">HYC85_014388</name>
</gene>
<sequence length="79" mass="9092">MEGVANNAEGADRFRAEEVDRFHGRDEFGEPSITLQLKPEEKTREKIRSHLASPLKKNIWMILAKIANRINMPLLWSCS</sequence>
<keyword evidence="2" id="KW-1185">Reference proteome</keyword>
<accession>A0A7J7H850</accession>
<protein>
    <submittedName>
        <fullName evidence="1">Uncharacterized protein</fullName>
    </submittedName>
</protein>